<name>A0AAV7PPC0_PLEWA</name>
<gene>
    <name evidence="2" type="ORF">NDU88_008444</name>
</gene>
<evidence type="ECO:0000313" key="3">
    <source>
        <dbReference type="Proteomes" id="UP001066276"/>
    </source>
</evidence>
<organism evidence="2 3">
    <name type="scientific">Pleurodeles waltl</name>
    <name type="common">Iberian ribbed newt</name>
    <dbReference type="NCBI Taxonomy" id="8319"/>
    <lineage>
        <taxon>Eukaryota</taxon>
        <taxon>Metazoa</taxon>
        <taxon>Chordata</taxon>
        <taxon>Craniata</taxon>
        <taxon>Vertebrata</taxon>
        <taxon>Euteleostomi</taxon>
        <taxon>Amphibia</taxon>
        <taxon>Batrachia</taxon>
        <taxon>Caudata</taxon>
        <taxon>Salamandroidea</taxon>
        <taxon>Salamandridae</taxon>
        <taxon>Pleurodelinae</taxon>
        <taxon>Pleurodeles</taxon>
    </lineage>
</organism>
<evidence type="ECO:0000256" key="1">
    <source>
        <dbReference type="SAM" id="MobiDB-lite"/>
    </source>
</evidence>
<proteinExistence type="predicted"/>
<feature type="region of interest" description="Disordered" evidence="1">
    <location>
        <begin position="64"/>
        <end position="108"/>
    </location>
</feature>
<accession>A0AAV7PPC0</accession>
<dbReference type="Proteomes" id="UP001066276">
    <property type="component" value="Chromosome 7"/>
</dbReference>
<keyword evidence="3" id="KW-1185">Reference proteome</keyword>
<protein>
    <submittedName>
        <fullName evidence="2">Uncharacterized protein</fullName>
    </submittedName>
</protein>
<dbReference type="AlphaFoldDB" id="A0AAV7PPC0"/>
<reference evidence="2" key="1">
    <citation type="journal article" date="2022" name="bioRxiv">
        <title>Sequencing and chromosome-scale assembly of the giantPleurodeles waltlgenome.</title>
        <authorList>
            <person name="Brown T."/>
            <person name="Elewa A."/>
            <person name="Iarovenko S."/>
            <person name="Subramanian E."/>
            <person name="Araus A.J."/>
            <person name="Petzold A."/>
            <person name="Susuki M."/>
            <person name="Suzuki K.-i.T."/>
            <person name="Hayashi T."/>
            <person name="Toyoda A."/>
            <person name="Oliveira C."/>
            <person name="Osipova E."/>
            <person name="Leigh N.D."/>
            <person name="Simon A."/>
            <person name="Yun M.H."/>
        </authorList>
    </citation>
    <scope>NUCLEOTIDE SEQUENCE</scope>
    <source>
        <strain evidence="2">20211129_DDA</strain>
        <tissue evidence="2">Liver</tissue>
    </source>
</reference>
<feature type="compositionally biased region" description="Polar residues" evidence="1">
    <location>
        <begin position="75"/>
        <end position="108"/>
    </location>
</feature>
<sequence length="146" mass="15036">MSDGCTTASGATIQQIANSTTERVMAAASPGCANAGPELVSAAQQLFCQGGATMGPAARHTCIHTPAREPDLQGPGTSSNPRFLSPQQESSRSPSVLQSPTQSSFQECHSLRLSQSADSMPGAPLLFTSADAVRLIPVGRPAARRS</sequence>
<dbReference type="EMBL" id="JANPWB010000011">
    <property type="protein sequence ID" value="KAJ1130088.1"/>
    <property type="molecule type" value="Genomic_DNA"/>
</dbReference>
<evidence type="ECO:0000313" key="2">
    <source>
        <dbReference type="EMBL" id="KAJ1130088.1"/>
    </source>
</evidence>
<comment type="caution">
    <text evidence="2">The sequence shown here is derived from an EMBL/GenBank/DDBJ whole genome shotgun (WGS) entry which is preliminary data.</text>
</comment>